<dbReference type="EMBL" id="BSOH01000003">
    <property type="protein sequence ID" value="GLR16153.1"/>
    <property type="molecule type" value="Genomic_DNA"/>
</dbReference>
<gene>
    <name evidence="1" type="ORF">GCM10007940_07680</name>
</gene>
<reference evidence="1" key="2">
    <citation type="submission" date="2023-01" db="EMBL/GenBank/DDBJ databases">
        <title>Draft genome sequence of Portibacter lacus strain NBRC 108769.</title>
        <authorList>
            <person name="Sun Q."/>
            <person name="Mori K."/>
        </authorList>
    </citation>
    <scope>NUCLEOTIDE SEQUENCE</scope>
    <source>
        <strain evidence="1">NBRC 108769</strain>
    </source>
</reference>
<protein>
    <submittedName>
        <fullName evidence="1">Uncharacterized protein</fullName>
    </submittedName>
</protein>
<proteinExistence type="predicted"/>
<reference evidence="1" key="1">
    <citation type="journal article" date="2014" name="Int. J. Syst. Evol. Microbiol.">
        <title>Complete genome sequence of Corynebacterium casei LMG S-19264T (=DSM 44701T), isolated from a smear-ripened cheese.</title>
        <authorList>
            <consortium name="US DOE Joint Genome Institute (JGI-PGF)"/>
            <person name="Walter F."/>
            <person name="Albersmeier A."/>
            <person name="Kalinowski J."/>
            <person name="Ruckert C."/>
        </authorList>
    </citation>
    <scope>NUCLEOTIDE SEQUENCE</scope>
    <source>
        <strain evidence="1">NBRC 108769</strain>
    </source>
</reference>
<dbReference type="Proteomes" id="UP001156666">
    <property type="component" value="Unassembled WGS sequence"/>
</dbReference>
<keyword evidence="2" id="KW-1185">Reference proteome</keyword>
<name>A0AA37WCJ9_9BACT</name>
<dbReference type="AlphaFoldDB" id="A0AA37WCJ9"/>
<evidence type="ECO:0000313" key="2">
    <source>
        <dbReference type="Proteomes" id="UP001156666"/>
    </source>
</evidence>
<evidence type="ECO:0000313" key="1">
    <source>
        <dbReference type="EMBL" id="GLR16153.1"/>
    </source>
</evidence>
<accession>A0AA37WCJ9</accession>
<organism evidence="1 2">
    <name type="scientific">Portibacter lacus</name>
    <dbReference type="NCBI Taxonomy" id="1099794"/>
    <lineage>
        <taxon>Bacteria</taxon>
        <taxon>Pseudomonadati</taxon>
        <taxon>Bacteroidota</taxon>
        <taxon>Saprospiria</taxon>
        <taxon>Saprospirales</taxon>
        <taxon>Haliscomenobacteraceae</taxon>
        <taxon>Portibacter</taxon>
    </lineage>
</organism>
<sequence length="147" mass="17116">MRIDKSNKSEKLRNFAAWVETLDERIIDWLNNLDTSTKIKMNFSIDSLDEVEKFLIKNFTLDSLNVQSNKYAIDGIASYVLKVFEKHWNPSQYTIELDDPKNILFNRPAIITQPQIGAAFSPYMFISGIINLKRIGILRKNLESRMK</sequence>
<dbReference type="RefSeq" id="WP_235294796.1">
    <property type="nucleotide sequence ID" value="NZ_BSOH01000003.1"/>
</dbReference>
<comment type="caution">
    <text evidence="1">The sequence shown here is derived from an EMBL/GenBank/DDBJ whole genome shotgun (WGS) entry which is preliminary data.</text>
</comment>